<protein>
    <submittedName>
        <fullName evidence="6">Arylsulfatase</fullName>
    </submittedName>
</protein>
<accession>A0ABP9DB88</accession>
<gene>
    <name evidence="6" type="ORF">GCM10023331_21960</name>
</gene>
<name>A0ABP9DB88_9BACT</name>
<feature type="domain" description="Sulfatase N-terminal" evidence="5">
    <location>
        <begin position="25"/>
        <end position="390"/>
    </location>
</feature>
<dbReference type="Gene3D" id="3.30.1120.10">
    <property type="match status" value="1"/>
</dbReference>
<dbReference type="InterPro" id="IPR050738">
    <property type="entry name" value="Sulfatase"/>
</dbReference>
<evidence type="ECO:0000313" key="7">
    <source>
        <dbReference type="Proteomes" id="UP001500298"/>
    </source>
</evidence>
<dbReference type="PROSITE" id="PS00523">
    <property type="entry name" value="SULFATASE_1"/>
    <property type="match status" value="1"/>
</dbReference>
<evidence type="ECO:0000256" key="1">
    <source>
        <dbReference type="ARBA" id="ARBA00008779"/>
    </source>
</evidence>
<comment type="similarity">
    <text evidence="1">Belongs to the sulfatase family.</text>
</comment>
<dbReference type="PANTHER" id="PTHR42693">
    <property type="entry name" value="ARYLSULFATASE FAMILY MEMBER"/>
    <property type="match status" value="1"/>
</dbReference>
<proteinExistence type="inferred from homology"/>
<evidence type="ECO:0000313" key="6">
    <source>
        <dbReference type="EMBL" id="GAA4836387.1"/>
    </source>
</evidence>
<dbReference type="RefSeq" id="WP_345371740.1">
    <property type="nucleotide sequence ID" value="NZ_BAABJX010000033.1"/>
</dbReference>
<dbReference type="SUPFAM" id="SSF53649">
    <property type="entry name" value="Alkaline phosphatase-like"/>
    <property type="match status" value="1"/>
</dbReference>
<keyword evidence="4" id="KW-0106">Calcium</keyword>
<evidence type="ECO:0000256" key="4">
    <source>
        <dbReference type="ARBA" id="ARBA00022837"/>
    </source>
</evidence>
<dbReference type="PANTHER" id="PTHR42693:SF53">
    <property type="entry name" value="ENDO-4-O-SULFATASE"/>
    <property type="match status" value="1"/>
</dbReference>
<sequence>MKYIYFLGIIGVLWCSSCSEKRKYPNVILILADDLGYGDISAYQPQSALKTPVLDSLAKSGLSFTNAHAASAVCTPSRYSLLTGEYSWRSKLKSGVLFGYDQPLITPEKMTIPKMLKQLGYQTGMIGKWHLGLPWQLKEDSDYKERTKEKIYFQVLAKENDVVLDAPFTDTLWHQKIGFDYFYGISASLDMPPYGFVENGHYTGSLTATLQAKKDTTLTQNTFWRSGPATPDFEPEEVLGQLLEQSTAFIERNQDGPFFLYVPLTAPHTPWLPTKDFQGKSGVGTYGDFVQMVDWSVGEITAKLKALDLQEETIIIFSSDNGAPLKGIDSYGGEGHAANAGWRGQKGDLYEGGHRVPLIMTWGNQLPARQSGELVMLNDVMRTLADLLNISLQKGEGVDSHSFAGVVSGEENWQGRTEAVYHSQVGTFALQHGNWKWIEHLGSGGFSKPRIVEPEGVETGQLYNLQEDTLEQNNRMLQEKERAMYLQQRLKEMKSF</sequence>
<organism evidence="6 7">
    <name type="scientific">Algivirga pacifica</name>
    <dbReference type="NCBI Taxonomy" id="1162670"/>
    <lineage>
        <taxon>Bacteria</taxon>
        <taxon>Pseudomonadati</taxon>
        <taxon>Bacteroidota</taxon>
        <taxon>Cytophagia</taxon>
        <taxon>Cytophagales</taxon>
        <taxon>Flammeovirgaceae</taxon>
        <taxon>Algivirga</taxon>
    </lineage>
</organism>
<reference evidence="7" key="1">
    <citation type="journal article" date="2019" name="Int. J. Syst. Evol. Microbiol.">
        <title>The Global Catalogue of Microorganisms (GCM) 10K type strain sequencing project: providing services to taxonomists for standard genome sequencing and annotation.</title>
        <authorList>
            <consortium name="The Broad Institute Genomics Platform"/>
            <consortium name="The Broad Institute Genome Sequencing Center for Infectious Disease"/>
            <person name="Wu L."/>
            <person name="Ma J."/>
        </authorList>
    </citation>
    <scope>NUCLEOTIDE SEQUENCE [LARGE SCALE GENOMIC DNA]</scope>
    <source>
        <strain evidence="7">JCM 18326</strain>
    </source>
</reference>
<keyword evidence="7" id="KW-1185">Reference proteome</keyword>
<dbReference type="InterPro" id="IPR000917">
    <property type="entry name" value="Sulfatase_N"/>
</dbReference>
<dbReference type="CDD" id="cd16143">
    <property type="entry name" value="ARS_like"/>
    <property type="match status" value="1"/>
</dbReference>
<dbReference type="InterPro" id="IPR024607">
    <property type="entry name" value="Sulfatase_CS"/>
</dbReference>
<dbReference type="Proteomes" id="UP001500298">
    <property type="component" value="Unassembled WGS sequence"/>
</dbReference>
<dbReference type="PROSITE" id="PS00149">
    <property type="entry name" value="SULFATASE_2"/>
    <property type="match status" value="1"/>
</dbReference>
<dbReference type="Pfam" id="PF00884">
    <property type="entry name" value="Sulfatase"/>
    <property type="match status" value="1"/>
</dbReference>
<dbReference type="EMBL" id="BAABJX010000033">
    <property type="protein sequence ID" value="GAA4836387.1"/>
    <property type="molecule type" value="Genomic_DNA"/>
</dbReference>
<keyword evidence="2" id="KW-0479">Metal-binding</keyword>
<dbReference type="InterPro" id="IPR017850">
    <property type="entry name" value="Alkaline_phosphatase_core_sf"/>
</dbReference>
<evidence type="ECO:0000256" key="2">
    <source>
        <dbReference type="ARBA" id="ARBA00022723"/>
    </source>
</evidence>
<evidence type="ECO:0000259" key="5">
    <source>
        <dbReference type="Pfam" id="PF00884"/>
    </source>
</evidence>
<comment type="caution">
    <text evidence="6">The sequence shown here is derived from an EMBL/GenBank/DDBJ whole genome shotgun (WGS) entry which is preliminary data.</text>
</comment>
<keyword evidence="3" id="KW-0378">Hydrolase</keyword>
<evidence type="ECO:0000256" key="3">
    <source>
        <dbReference type="ARBA" id="ARBA00022801"/>
    </source>
</evidence>
<dbReference type="Gene3D" id="3.40.720.10">
    <property type="entry name" value="Alkaline Phosphatase, subunit A"/>
    <property type="match status" value="1"/>
</dbReference>